<dbReference type="RefSeq" id="WP_183907921.1">
    <property type="nucleotide sequence ID" value="NZ_JACHXZ010000001.1"/>
</dbReference>
<gene>
    <name evidence="1" type="ORF">FHS30_000488</name>
</gene>
<accession>A0A839UHH3</accession>
<reference evidence="1 2" key="1">
    <citation type="submission" date="2020-08" db="EMBL/GenBank/DDBJ databases">
        <title>Genomic Encyclopedia of Type Strains, Phase III (KMG-III): the genomes of soil and plant-associated and newly described type strains.</title>
        <authorList>
            <person name="Whitman W."/>
        </authorList>
    </citation>
    <scope>NUCLEOTIDE SEQUENCE [LARGE SCALE GENOMIC DNA]</scope>
    <source>
        <strain evidence="1 2">CECT 8571</strain>
    </source>
</reference>
<dbReference type="CDD" id="cd07821">
    <property type="entry name" value="PYR_PYL_RCAR_like"/>
    <property type="match status" value="1"/>
</dbReference>
<dbReference type="EMBL" id="JACHXZ010000001">
    <property type="protein sequence ID" value="MBB3167312.1"/>
    <property type="molecule type" value="Genomic_DNA"/>
</dbReference>
<evidence type="ECO:0000313" key="2">
    <source>
        <dbReference type="Proteomes" id="UP000559987"/>
    </source>
</evidence>
<evidence type="ECO:0000313" key="1">
    <source>
        <dbReference type="EMBL" id="MBB3167312.1"/>
    </source>
</evidence>
<dbReference type="Pfam" id="PF10604">
    <property type="entry name" value="Polyketide_cyc2"/>
    <property type="match status" value="1"/>
</dbReference>
<dbReference type="AlphaFoldDB" id="A0A839UHH3"/>
<keyword evidence="2" id="KW-1185">Reference proteome</keyword>
<dbReference type="SUPFAM" id="SSF55961">
    <property type="entry name" value="Bet v1-like"/>
    <property type="match status" value="1"/>
</dbReference>
<dbReference type="Proteomes" id="UP000559987">
    <property type="component" value="Unassembled WGS sequence"/>
</dbReference>
<comment type="caution">
    <text evidence="1">The sequence shown here is derived from an EMBL/GenBank/DDBJ whole genome shotgun (WGS) entry which is preliminary data.</text>
</comment>
<dbReference type="InterPro" id="IPR023393">
    <property type="entry name" value="START-like_dom_sf"/>
</dbReference>
<dbReference type="InterPro" id="IPR019587">
    <property type="entry name" value="Polyketide_cyclase/dehydratase"/>
</dbReference>
<sequence length="145" mass="16266">MPLQCLVMDYHFPCSPEVLFERLTDHEQFGKLIGQSIKRIQDGPESTPNGVGSVRRIHLAPGISFDETVVDYEAPRRMVYRVSRGSPIKNHRGELLFHATDDGTRLVYRIEFAPKLPGTGWLLGKLIRGPLDKGLRKLQTALATG</sequence>
<proteinExistence type="predicted"/>
<protein>
    <submittedName>
        <fullName evidence="1">Uncharacterized protein YndB with AHSA1/START domain</fullName>
    </submittedName>
</protein>
<organism evidence="1 2">
    <name type="scientific">Simiduia aestuariiviva</name>
    <dbReference type="NCBI Taxonomy" id="1510459"/>
    <lineage>
        <taxon>Bacteria</taxon>
        <taxon>Pseudomonadati</taxon>
        <taxon>Pseudomonadota</taxon>
        <taxon>Gammaproteobacteria</taxon>
        <taxon>Cellvibrionales</taxon>
        <taxon>Cellvibrionaceae</taxon>
        <taxon>Simiduia</taxon>
    </lineage>
</organism>
<dbReference type="Gene3D" id="3.30.530.20">
    <property type="match status" value="1"/>
</dbReference>
<name>A0A839UHH3_9GAMM</name>